<sequence length="90" mass="9548">MGLTLKMNWIETRYVTTAFWFGSMVAMSLLAVVGGMQGNVVAVIFGVISASCGAFLFMLAFVEAMAAKHTQVTPGDKATIEKTAQAQPAD</sequence>
<keyword evidence="1" id="KW-0472">Membrane</keyword>
<dbReference type="AlphaFoldDB" id="A0A1X0NBC2"/>
<organism evidence="2 3">
    <name type="scientific">Pseudomonas floridensis</name>
    <dbReference type="NCBI Taxonomy" id="1958950"/>
    <lineage>
        <taxon>Bacteria</taxon>
        <taxon>Pseudomonadati</taxon>
        <taxon>Pseudomonadota</taxon>
        <taxon>Gammaproteobacteria</taxon>
        <taxon>Pseudomonadales</taxon>
        <taxon>Pseudomonadaceae</taxon>
        <taxon>Pseudomonas</taxon>
    </lineage>
</organism>
<keyword evidence="3" id="KW-1185">Reference proteome</keyword>
<dbReference type="STRING" id="1958950.BZK31_02515"/>
<name>A0A1X0NBC2_9PSED</name>
<comment type="caution">
    <text evidence="2">The sequence shown here is derived from an EMBL/GenBank/DDBJ whole genome shotgun (WGS) entry which is preliminary data.</text>
</comment>
<accession>A0A1X0NBC2</accession>
<gene>
    <name evidence="2" type="ORF">BZK31_02515</name>
</gene>
<evidence type="ECO:0000313" key="3">
    <source>
        <dbReference type="Proteomes" id="UP000192815"/>
    </source>
</evidence>
<dbReference type="EMBL" id="MUIO01000009">
    <property type="protein sequence ID" value="ORC61469.1"/>
    <property type="molecule type" value="Genomic_DNA"/>
</dbReference>
<protein>
    <submittedName>
        <fullName evidence="2">Uncharacterized protein</fullName>
    </submittedName>
</protein>
<reference evidence="3" key="1">
    <citation type="submission" date="2017-02" db="EMBL/GenBank/DDBJ databases">
        <title>Pseudomonas floridae sp. nov., a novel pathogenic bacterial species isolated from tomato.</title>
        <authorList>
            <person name="Timilsina S."/>
            <person name="Vallad G.E."/>
            <person name="Jones J.B."/>
        </authorList>
    </citation>
    <scope>NUCLEOTIDE SEQUENCE [LARGE SCALE GENOMIC DNA]</scope>
    <source>
        <strain evidence="3">GEV388</strain>
    </source>
</reference>
<keyword evidence="1" id="KW-0812">Transmembrane</keyword>
<proteinExistence type="predicted"/>
<dbReference type="Proteomes" id="UP000192815">
    <property type="component" value="Unassembled WGS sequence"/>
</dbReference>
<evidence type="ECO:0000313" key="2">
    <source>
        <dbReference type="EMBL" id="ORC61469.1"/>
    </source>
</evidence>
<feature type="transmembrane region" description="Helical" evidence="1">
    <location>
        <begin position="40"/>
        <end position="62"/>
    </location>
</feature>
<evidence type="ECO:0000256" key="1">
    <source>
        <dbReference type="SAM" id="Phobius"/>
    </source>
</evidence>
<keyword evidence="1" id="KW-1133">Transmembrane helix</keyword>
<feature type="transmembrane region" description="Helical" evidence="1">
    <location>
        <begin position="12"/>
        <end position="34"/>
    </location>
</feature>